<dbReference type="GO" id="GO:0005886">
    <property type="term" value="C:plasma membrane"/>
    <property type="evidence" value="ECO:0007669"/>
    <property type="project" value="TreeGrafter"/>
</dbReference>
<gene>
    <name evidence="3" type="ORF">SAMN06272739_1994</name>
</gene>
<evidence type="ECO:0000256" key="1">
    <source>
        <dbReference type="SAM" id="Phobius"/>
    </source>
</evidence>
<feature type="transmembrane region" description="Helical" evidence="1">
    <location>
        <begin position="6"/>
        <end position="27"/>
    </location>
</feature>
<dbReference type="EMBL" id="OCNK01000002">
    <property type="protein sequence ID" value="SOD98681.1"/>
    <property type="molecule type" value="Genomic_DNA"/>
</dbReference>
<keyword evidence="4" id="KW-1185">Reference proteome</keyword>
<reference evidence="4" key="1">
    <citation type="submission" date="2017-09" db="EMBL/GenBank/DDBJ databases">
        <authorList>
            <person name="Varghese N."/>
            <person name="Submissions S."/>
        </authorList>
    </citation>
    <scope>NUCLEOTIDE SEQUENCE [LARGE SCALE GENOMIC DNA]</scope>
    <source>
        <strain evidence="4">DSM 44270</strain>
    </source>
</reference>
<accession>A0A286GSZ6</accession>
<feature type="domain" description="DUF218" evidence="2">
    <location>
        <begin position="173"/>
        <end position="318"/>
    </location>
</feature>
<dbReference type="InterPro" id="IPR051599">
    <property type="entry name" value="Cell_Envelope_Assoc"/>
</dbReference>
<dbReference type="CDD" id="cd06259">
    <property type="entry name" value="YdcF-like"/>
    <property type="match status" value="1"/>
</dbReference>
<evidence type="ECO:0000313" key="3">
    <source>
        <dbReference type="EMBL" id="SOD98681.1"/>
    </source>
</evidence>
<organism evidence="3 4">
    <name type="scientific">Blastococcus haudaquaticus</name>
    <dbReference type="NCBI Taxonomy" id="1938745"/>
    <lineage>
        <taxon>Bacteria</taxon>
        <taxon>Bacillati</taxon>
        <taxon>Actinomycetota</taxon>
        <taxon>Actinomycetes</taxon>
        <taxon>Geodermatophilales</taxon>
        <taxon>Geodermatophilaceae</taxon>
        <taxon>Blastococcus</taxon>
    </lineage>
</organism>
<feature type="transmembrane region" description="Helical" evidence="1">
    <location>
        <begin position="139"/>
        <end position="165"/>
    </location>
</feature>
<dbReference type="AlphaFoldDB" id="A0A286GSZ6"/>
<dbReference type="PANTHER" id="PTHR30336:SF4">
    <property type="entry name" value="ENVELOPE BIOGENESIS FACTOR ELYC"/>
    <property type="match status" value="1"/>
</dbReference>
<dbReference type="PANTHER" id="PTHR30336">
    <property type="entry name" value="INNER MEMBRANE PROTEIN, PROBABLE PERMEASE"/>
    <property type="match status" value="1"/>
</dbReference>
<dbReference type="Gene3D" id="3.40.50.620">
    <property type="entry name" value="HUPs"/>
    <property type="match status" value="1"/>
</dbReference>
<dbReference type="Pfam" id="PF02698">
    <property type="entry name" value="DUF218"/>
    <property type="match status" value="1"/>
</dbReference>
<dbReference type="RefSeq" id="WP_097183705.1">
    <property type="nucleotide sequence ID" value="NZ_OCNK01000002.1"/>
</dbReference>
<evidence type="ECO:0000313" key="4">
    <source>
        <dbReference type="Proteomes" id="UP000219482"/>
    </source>
</evidence>
<proteinExistence type="predicted"/>
<evidence type="ECO:0000259" key="2">
    <source>
        <dbReference type="Pfam" id="PF02698"/>
    </source>
</evidence>
<dbReference type="SUPFAM" id="SSF51395">
    <property type="entry name" value="FMN-linked oxidoreductases"/>
    <property type="match status" value="1"/>
</dbReference>
<feature type="transmembrane region" description="Helical" evidence="1">
    <location>
        <begin position="107"/>
        <end position="127"/>
    </location>
</feature>
<dbReference type="GO" id="GO:0000270">
    <property type="term" value="P:peptidoglycan metabolic process"/>
    <property type="evidence" value="ECO:0007669"/>
    <property type="project" value="TreeGrafter"/>
</dbReference>
<feature type="transmembrane region" description="Helical" evidence="1">
    <location>
        <begin position="39"/>
        <end position="57"/>
    </location>
</feature>
<dbReference type="Proteomes" id="UP000219482">
    <property type="component" value="Unassembled WGS sequence"/>
</dbReference>
<feature type="transmembrane region" description="Helical" evidence="1">
    <location>
        <begin position="326"/>
        <end position="346"/>
    </location>
</feature>
<protein>
    <submittedName>
        <fullName evidence="3">DUF218 domain-containing protein</fullName>
    </submittedName>
</protein>
<dbReference type="InterPro" id="IPR014729">
    <property type="entry name" value="Rossmann-like_a/b/a_fold"/>
</dbReference>
<keyword evidence="1" id="KW-0812">Transmembrane</keyword>
<keyword evidence="1" id="KW-1133">Transmembrane helix</keyword>
<dbReference type="InterPro" id="IPR003848">
    <property type="entry name" value="DUF218"/>
</dbReference>
<sequence length="349" mass="36865">MDATAGIVGQVLGALIGALVVTGALVWSLRRDPRSLRNGFLAVLAAHTLLGLLAISISRSRVLETLADAVALVVWGVIGLGLLLLPLLLVVDGILMVRRESRSLGNALSLLTGLASIVLPVVLLELVRHENPVTGTVAVGLLAALVCIGLLFLVFVTQTALYAWLARRAPARAVIVLGAGLAGGEVPPLLAARLRRAVAAVEERAERAGTIPIVASGGQGADEPYPEGEAMAVWLRRTGVAASDVLVEDRSRTTEENLRYSAQLLRRRGIPEPYLVVTNDYHAPRAAMLARTLGIDAQAIGCRTALYYWPSAYLREFVAVMAGQRFLLALSGLVVAGLMVATWLSLSAA</sequence>
<keyword evidence="1" id="KW-0472">Membrane</keyword>
<dbReference type="OrthoDB" id="9782395at2"/>
<feature type="transmembrane region" description="Helical" evidence="1">
    <location>
        <begin position="69"/>
        <end position="95"/>
    </location>
</feature>
<dbReference type="GO" id="GO:0043164">
    <property type="term" value="P:Gram-negative-bacterium-type cell wall biogenesis"/>
    <property type="evidence" value="ECO:0007669"/>
    <property type="project" value="TreeGrafter"/>
</dbReference>
<name>A0A286GSZ6_9ACTN</name>